<evidence type="ECO:0000313" key="11">
    <source>
        <dbReference type="EMBL" id="NJC34774.1"/>
    </source>
</evidence>
<feature type="domain" description="OmpA-like" evidence="10">
    <location>
        <begin position="180"/>
        <end position="299"/>
    </location>
</feature>
<dbReference type="InterPro" id="IPR025713">
    <property type="entry name" value="MotB-like_N_dom"/>
</dbReference>
<evidence type="ECO:0000256" key="6">
    <source>
        <dbReference type="ARBA" id="ARBA00023136"/>
    </source>
</evidence>
<evidence type="ECO:0000256" key="5">
    <source>
        <dbReference type="ARBA" id="ARBA00022989"/>
    </source>
</evidence>
<dbReference type="SUPFAM" id="SSF103088">
    <property type="entry name" value="OmpA-like"/>
    <property type="match status" value="1"/>
</dbReference>
<dbReference type="Pfam" id="PF13677">
    <property type="entry name" value="MotB_plug"/>
    <property type="match status" value="1"/>
</dbReference>
<evidence type="ECO:0000256" key="4">
    <source>
        <dbReference type="ARBA" id="ARBA00022692"/>
    </source>
</evidence>
<feature type="transmembrane region" description="Helical" evidence="9">
    <location>
        <begin position="39"/>
        <end position="58"/>
    </location>
</feature>
<dbReference type="InterPro" id="IPR050330">
    <property type="entry name" value="Bact_OuterMem_StrucFunc"/>
</dbReference>
<evidence type="ECO:0000256" key="8">
    <source>
        <dbReference type="SAM" id="MobiDB-lite"/>
    </source>
</evidence>
<proteinExistence type="inferred from homology"/>
<evidence type="ECO:0000256" key="2">
    <source>
        <dbReference type="ARBA" id="ARBA00008914"/>
    </source>
</evidence>
<gene>
    <name evidence="11" type="ORF">GGR88_002288</name>
</gene>
<feature type="region of interest" description="Disordered" evidence="8">
    <location>
        <begin position="299"/>
        <end position="350"/>
    </location>
</feature>
<comment type="caution">
    <text evidence="11">The sequence shown here is derived from an EMBL/GenBank/DDBJ whole genome shotgun (WGS) entry which is preliminary data.</text>
</comment>
<comment type="subcellular location">
    <subcellularLocation>
        <location evidence="1">Cell membrane</location>
        <topology evidence="1">Single-pass membrane protein</topology>
    </subcellularLocation>
</comment>
<evidence type="ECO:0000256" key="9">
    <source>
        <dbReference type="SAM" id="Phobius"/>
    </source>
</evidence>
<accession>A0ABX0XNF3</accession>
<evidence type="ECO:0000259" key="10">
    <source>
        <dbReference type="PROSITE" id="PS51123"/>
    </source>
</evidence>
<dbReference type="Pfam" id="PF00691">
    <property type="entry name" value="OmpA"/>
    <property type="match status" value="1"/>
</dbReference>
<dbReference type="RefSeq" id="WP_167955058.1">
    <property type="nucleotide sequence ID" value="NZ_JAATJE010000002.1"/>
</dbReference>
<reference evidence="11 12" key="1">
    <citation type="submission" date="2020-03" db="EMBL/GenBank/DDBJ databases">
        <title>Genomic Encyclopedia of Type Strains, Phase IV (KMG-IV): sequencing the most valuable type-strain genomes for metagenomic binning, comparative biology and taxonomic classification.</title>
        <authorList>
            <person name="Goeker M."/>
        </authorList>
    </citation>
    <scope>NUCLEOTIDE SEQUENCE [LARGE SCALE GENOMIC DNA]</scope>
    <source>
        <strain evidence="11 12">DSM 27651</strain>
    </source>
</reference>
<keyword evidence="5 9" id="KW-1133">Transmembrane helix</keyword>
<comment type="similarity">
    <text evidence="2">Belongs to the MotB family.</text>
</comment>
<dbReference type="CDD" id="cd07185">
    <property type="entry name" value="OmpA_C-like"/>
    <property type="match status" value="1"/>
</dbReference>
<dbReference type="Proteomes" id="UP000734218">
    <property type="component" value="Unassembled WGS sequence"/>
</dbReference>
<protein>
    <submittedName>
        <fullName evidence="11">Chemotaxis protein MotB</fullName>
    </submittedName>
</protein>
<evidence type="ECO:0000256" key="7">
    <source>
        <dbReference type="PROSITE-ProRule" id="PRU00473"/>
    </source>
</evidence>
<evidence type="ECO:0000256" key="3">
    <source>
        <dbReference type="ARBA" id="ARBA00022475"/>
    </source>
</evidence>
<evidence type="ECO:0000313" key="12">
    <source>
        <dbReference type="Proteomes" id="UP000734218"/>
    </source>
</evidence>
<keyword evidence="12" id="KW-1185">Reference proteome</keyword>
<dbReference type="Gene3D" id="3.30.1330.60">
    <property type="entry name" value="OmpA-like domain"/>
    <property type="match status" value="1"/>
</dbReference>
<dbReference type="PROSITE" id="PS51123">
    <property type="entry name" value="OMPA_2"/>
    <property type="match status" value="1"/>
</dbReference>
<keyword evidence="4 9" id="KW-0812">Transmembrane</keyword>
<evidence type="ECO:0000256" key="1">
    <source>
        <dbReference type="ARBA" id="ARBA00004162"/>
    </source>
</evidence>
<dbReference type="InterPro" id="IPR006665">
    <property type="entry name" value="OmpA-like"/>
</dbReference>
<sequence length="350" mass="37882">MAKSAAPAKAGHNEPPKIIIVKKIVGDGHGGHHGGAWKVAYADFVTAMMAFFLLMWLLGATDEKARKGIADYFAPTLIEFKQNSAGSNGLLGGSSLIDAENYPHAKGQTGTRALTVPVTATGGIEVGAGPDGAIRSAEETASQQRAFEALRAELTRRIKQDVQIRRLEKNVRYTPTRDGLQIDLIDDADFSMFASGTTALRPEAARLVDEIARSIRPLPNQATIRGHTDSMPYGDPLRMNNWMLSSGRAEATRRRLASGGIGDMRFDRIEGVADREPFVPEDSLDPRNRRVSITLLYRSGQRPRMAGGREPAPRAGTAPRQAATAPRISLPPRPAELSADDRPNARATRS</sequence>
<name>A0ABX0XNF3_9SPHN</name>
<keyword evidence="6 7" id="KW-0472">Membrane</keyword>
<keyword evidence="3" id="KW-1003">Cell membrane</keyword>
<dbReference type="EMBL" id="JAATJE010000002">
    <property type="protein sequence ID" value="NJC34774.1"/>
    <property type="molecule type" value="Genomic_DNA"/>
</dbReference>
<dbReference type="PANTHER" id="PTHR30329">
    <property type="entry name" value="STATOR ELEMENT OF FLAGELLAR MOTOR COMPLEX"/>
    <property type="match status" value="1"/>
</dbReference>
<dbReference type="PANTHER" id="PTHR30329:SF21">
    <property type="entry name" value="LIPOPROTEIN YIAD-RELATED"/>
    <property type="match status" value="1"/>
</dbReference>
<organism evidence="11 12">
    <name type="scientific">Sphingomonas jejuensis</name>
    <dbReference type="NCBI Taxonomy" id="904715"/>
    <lineage>
        <taxon>Bacteria</taxon>
        <taxon>Pseudomonadati</taxon>
        <taxon>Pseudomonadota</taxon>
        <taxon>Alphaproteobacteria</taxon>
        <taxon>Sphingomonadales</taxon>
        <taxon>Sphingomonadaceae</taxon>
        <taxon>Sphingomonas</taxon>
    </lineage>
</organism>
<dbReference type="InterPro" id="IPR036737">
    <property type="entry name" value="OmpA-like_sf"/>
</dbReference>